<feature type="transmembrane region" description="Helical" evidence="9">
    <location>
        <begin position="48"/>
        <end position="67"/>
    </location>
</feature>
<feature type="transmembrane region" description="Helical" evidence="9">
    <location>
        <begin position="339"/>
        <end position="360"/>
    </location>
</feature>
<accession>A0A941FC60</accession>
<name>A0A941FC60_9ACTN</name>
<dbReference type="AlphaFoldDB" id="A0A941FC60"/>
<comment type="similarity">
    <text evidence="2">Belongs to the peptide transporter carbon starvation (CstA) (TC 2.A.114) family.</text>
</comment>
<keyword evidence="5 9" id="KW-0812">Transmembrane</keyword>
<dbReference type="Proteomes" id="UP000682308">
    <property type="component" value="Unassembled WGS sequence"/>
</dbReference>
<feature type="transmembrane region" description="Helical" evidence="9">
    <location>
        <begin position="380"/>
        <end position="400"/>
    </location>
</feature>
<feature type="transmembrane region" description="Helical" evidence="9">
    <location>
        <begin position="588"/>
        <end position="608"/>
    </location>
</feature>
<keyword evidence="12" id="KW-1185">Reference proteome</keyword>
<evidence type="ECO:0000256" key="1">
    <source>
        <dbReference type="ARBA" id="ARBA00004651"/>
    </source>
</evidence>
<evidence type="ECO:0000256" key="3">
    <source>
        <dbReference type="ARBA" id="ARBA00022448"/>
    </source>
</evidence>
<organism evidence="11 12">
    <name type="scientific">Streptomyces tuirus</name>
    <dbReference type="NCBI Taxonomy" id="68278"/>
    <lineage>
        <taxon>Bacteria</taxon>
        <taxon>Bacillati</taxon>
        <taxon>Actinomycetota</taxon>
        <taxon>Actinomycetes</taxon>
        <taxon>Kitasatosporales</taxon>
        <taxon>Streptomycetaceae</taxon>
        <taxon>Streptomyces</taxon>
    </lineage>
</organism>
<feature type="transmembrane region" description="Helical" evidence="9">
    <location>
        <begin position="556"/>
        <end position="581"/>
    </location>
</feature>
<evidence type="ECO:0000256" key="9">
    <source>
        <dbReference type="SAM" id="Phobius"/>
    </source>
</evidence>
<evidence type="ECO:0000256" key="7">
    <source>
        <dbReference type="ARBA" id="ARBA00023136"/>
    </source>
</evidence>
<keyword evidence="3" id="KW-0813">Transport</keyword>
<sequence length="829" mass="87305">MPASALPESGPKAPEKSRTRMILTWTAVSLLGAVAWGVLALARGERISAVWLVVAALGSYAIAYRFYSRFISRRVLQPDDRRATPAERLEDGVDFHPTDRRVLLGHHFAAIAGAGPLVGPVLAAQMGYLPGTLWIVAGVIFAGAVQDMVVLFLSMRRDGTSLGQMARDEIGRAGGAAALIAVFAIMIILLGVLALVVVNALAHSPWGTFSVAMTIPIALFMGFWLHVIRPGRVVETSLIGVVLLLLAIVGGSWVQESSLASAFTLSPTTLVVCLVGYGFVASVLPVWMLLAPRDYLSTFMKIGTIALLAVGVVVAAPVLRTDAVSDFASSGAGPVFAGALFPFLFITIACGALSGFHALVSSGTTPKLIQKESQVRMIGYGAMLMESFVAIMALIAAATLEPGLYYAMNAPAALLGTTAESASHAVAGLGFTITPDQLTQAAKAVEEQTLIARSGGAPTLAVGMSEIFSGVFGGAAMKAFWYHFAIMFEALFILTTVDAGTRVGRFMLQDMLGNVWKPIGRVNWKPGIWLCSALVVLAWGYFLYTGATDPLGGINQLFPLFGIANQLLAAIALAVCTTVLIKSGRLRWAWVTGVPLGWVVAITFTAGWQKIFSDDPKIGFFAQRARYADAIDAGQILPPAKSLDDMRTVVTNSTVDGVLIALFLLLVAVVLVNAAVVCVRAIRARARCRRPRRRTSSPASTYPASRPSRWWEHAREGGALGPGRALVRPGTDAGTEPPAPGGVQAGEVLLTEACADRDAAATGCVPGRGRRMGSGKCRGGGAANPARSVPAGGAADRVGCVPAVVLRIGCDASRRWCCVPGWGRRGWGR</sequence>
<dbReference type="PANTHER" id="PTHR30252">
    <property type="entry name" value="INNER MEMBRANE PEPTIDE TRANSPORTER"/>
    <property type="match status" value="1"/>
</dbReference>
<evidence type="ECO:0000256" key="5">
    <source>
        <dbReference type="ARBA" id="ARBA00022692"/>
    </source>
</evidence>
<dbReference type="InterPro" id="IPR003706">
    <property type="entry name" value="CstA_N"/>
</dbReference>
<feature type="transmembrane region" description="Helical" evidence="9">
    <location>
        <begin position="237"/>
        <end position="255"/>
    </location>
</feature>
<evidence type="ECO:0000256" key="4">
    <source>
        <dbReference type="ARBA" id="ARBA00022475"/>
    </source>
</evidence>
<gene>
    <name evidence="11" type="ORF">KEF29_20765</name>
</gene>
<comment type="caution">
    <text evidence="11">The sequence shown here is derived from an EMBL/GenBank/DDBJ whole genome shotgun (WGS) entry which is preliminary data.</text>
</comment>
<reference evidence="11 12" key="1">
    <citation type="submission" date="2021-04" db="EMBL/GenBank/DDBJ databases">
        <title>Characterization of the biosynthetic gene cluster of new lipopeptides with antitumor activity in the genome of the marine Streptomyces PHM034.</title>
        <authorList>
            <person name="Ceniceros A."/>
            <person name="Canedo L."/>
            <person name="Mendez C."/>
            <person name="Olano C."/>
            <person name="Schleissner C."/>
            <person name="Cuevas C."/>
            <person name="De La Calle F."/>
            <person name="Salas J.A."/>
        </authorList>
    </citation>
    <scope>NUCLEOTIDE SEQUENCE [LARGE SCALE GENOMIC DNA]</scope>
    <source>
        <strain evidence="11 12">PHM034</strain>
    </source>
</reference>
<evidence type="ECO:0000313" key="12">
    <source>
        <dbReference type="Proteomes" id="UP000682308"/>
    </source>
</evidence>
<feature type="transmembrane region" description="Helical" evidence="9">
    <location>
        <begin position="108"/>
        <end position="128"/>
    </location>
</feature>
<feature type="transmembrane region" description="Helical" evidence="9">
    <location>
        <begin position="480"/>
        <end position="501"/>
    </location>
</feature>
<feature type="transmembrane region" description="Helical" evidence="9">
    <location>
        <begin position="206"/>
        <end position="225"/>
    </location>
</feature>
<feature type="transmembrane region" description="Helical" evidence="9">
    <location>
        <begin position="134"/>
        <end position="155"/>
    </location>
</feature>
<keyword evidence="4" id="KW-1003">Cell membrane</keyword>
<feature type="transmembrane region" description="Helical" evidence="9">
    <location>
        <begin position="267"/>
        <end position="290"/>
    </location>
</feature>
<keyword evidence="7 9" id="KW-0472">Membrane</keyword>
<feature type="region of interest" description="Disordered" evidence="8">
    <location>
        <begin position="689"/>
        <end position="708"/>
    </location>
</feature>
<evidence type="ECO:0000256" key="8">
    <source>
        <dbReference type="SAM" id="MobiDB-lite"/>
    </source>
</evidence>
<evidence type="ECO:0000256" key="6">
    <source>
        <dbReference type="ARBA" id="ARBA00022989"/>
    </source>
</evidence>
<feature type="transmembrane region" description="Helical" evidence="9">
    <location>
        <begin position="522"/>
        <end position="544"/>
    </location>
</feature>
<dbReference type="InterPro" id="IPR051605">
    <property type="entry name" value="CstA"/>
</dbReference>
<feature type="transmembrane region" description="Helical" evidence="9">
    <location>
        <begin position="176"/>
        <end position="200"/>
    </location>
</feature>
<feature type="region of interest" description="Disordered" evidence="8">
    <location>
        <begin position="721"/>
        <end position="740"/>
    </location>
</feature>
<evidence type="ECO:0000259" key="10">
    <source>
        <dbReference type="Pfam" id="PF02554"/>
    </source>
</evidence>
<proteinExistence type="inferred from homology"/>
<dbReference type="GO" id="GO:0009267">
    <property type="term" value="P:cellular response to starvation"/>
    <property type="evidence" value="ECO:0007669"/>
    <property type="project" value="InterPro"/>
</dbReference>
<feature type="transmembrane region" description="Helical" evidence="9">
    <location>
        <begin position="302"/>
        <end position="319"/>
    </location>
</feature>
<feature type="transmembrane region" description="Helical" evidence="9">
    <location>
        <begin position="658"/>
        <end position="682"/>
    </location>
</feature>
<dbReference type="Pfam" id="PF02554">
    <property type="entry name" value="CstA"/>
    <property type="match status" value="1"/>
</dbReference>
<dbReference type="PANTHER" id="PTHR30252:SF3">
    <property type="entry name" value="PYRUVATE_PROTON SYMPORTER BTST"/>
    <property type="match status" value="1"/>
</dbReference>
<comment type="subcellular location">
    <subcellularLocation>
        <location evidence="1">Cell membrane</location>
        <topology evidence="1">Multi-pass membrane protein</topology>
    </subcellularLocation>
</comment>
<feature type="transmembrane region" description="Helical" evidence="9">
    <location>
        <begin position="21"/>
        <end position="42"/>
    </location>
</feature>
<evidence type="ECO:0000256" key="2">
    <source>
        <dbReference type="ARBA" id="ARBA00007755"/>
    </source>
</evidence>
<keyword evidence="6 9" id="KW-1133">Transmembrane helix</keyword>
<evidence type="ECO:0000313" key="11">
    <source>
        <dbReference type="EMBL" id="MBR8640974.1"/>
    </source>
</evidence>
<dbReference type="GO" id="GO:0005886">
    <property type="term" value="C:plasma membrane"/>
    <property type="evidence" value="ECO:0007669"/>
    <property type="project" value="UniProtKB-SubCell"/>
</dbReference>
<feature type="domain" description="CstA N-terminal" evidence="10">
    <location>
        <begin position="48"/>
        <end position="606"/>
    </location>
</feature>
<protein>
    <submittedName>
        <fullName evidence="11">Carbon starvation protein A</fullName>
    </submittedName>
</protein>
<dbReference type="EMBL" id="JAGTPG010000002">
    <property type="protein sequence ID" value="MBR8640974.1"/>
    <property type="molecule type" value="Genomic_DNA"/>
</dbReference>